<evidence type="ECO:0000313" key="1">
    <source>
        <dbReference type="EMBL" id="ROR82413.1"/>
    </source>
</evidence>
<organism evidence="1 2">
    <name type="scientific">Plantibacter flavus</name>
    <dbReference type="NCBI Taxonomy" id="150123"/>
    <lineage>
        <taxon>Bacteria</taxon>
        <taxon>Bacillati</taxon>
        <taxon>Actinomycetota</taxon>
        <taxon>Actinomycetes</taxon>
        <taxon>Micrococcales</taxon>
        <taxon>Microbacteriaceae</taxon>
        <taxon>Plantibacter</taxon>
    </lineage>
</organism>
<keyword evidence="2" id="KW-1185">Reference proteome</keyword>
<dbReference type="RefSeq" id="WP_159453434.1">
    <property type="nucleotide sequence ID" value="NZ_FXAP01000005.1"/>
</dbReference>
<accession>A0A3N2C4I6</accession>
<sequence length="47" mass="4959">MSIIALVVGLIIVIVAVGASAATVRAVLTDGYRRVPSRPAARRTRLQ</sequence>
<name>A0A3N2C4I6_9MICO</name>
<gene>
    <name evidence="1" type="ORF">EDD42_2503</name>
</gene>
<dbReference type="Proteomes" id="UP000266915">
    <property type="component" value="Unassembled WGS sequence"/>
</dbReference>
<comment type="caution">
    <text evidence="1">The sequence shown here is derived from an EMBL/GenBank/DDBJ whole genome shotgun (WGS) entry which is preliminary data.</text>
</comment>
<dbReference type="AlphaFoldDB" id="A0A3N2C4I6"/>
<proteinExistence type="predicted"/>
<reference evidence="1 2" key="1">
    <citation type="submission" date="2018-11" db="EMBL/GenBank/DDBJ databases">
        <title>Sequencing the genomes of 1000 actinobacteria strains.</title>
        <authorList>
            <person name="Klenk H.-P."/>
        </authorList>
    </citation>
    <scope>NUCLEOTIDE SEQUENCE [LARGE SCALE GENOMIC DNA]</scope>
    <source>
        <strain evidence="1 2">DSM 14012</strain>
    </source>
</reference>
<protein>
    <submittedName>
        <fullName evidence="1">Uncharacterized protein</fullName>
    </submittedName>
</protein>
<dbReference type="EMBL" id="RKHL01000001">
    <property type="protein sequence ID" value="ROR82413.1"/>
    <property type="molecule type" value="Genomic_DNA"/>
</dbReference>
<evidence type="ECO:0000313" key="2">
    <source>
        <dbReference type="Proteomes" id="UP000266915"/>
    </source>
</evidence>